<keyword evidence="1" id="KW-0732">Signal</keyword>
<keyword evidence="3" id="KW-1185">Reference proteome</keyword>
<evidence type="ECO:0000313" key="3">
    <source>
        <dbReference type="Proteomes" id="UP000778797"/>
    </source>
</evidence>
<reference evidence="3" key="2">
    <citation type="submission" date="2023-07" db="EMBL/GenBank/DDBJ databases">
        <title>Genome of Winogradskyella sp. E313.</title>
        <authorList>
            <person name="Zhou Y."/>
        </authorList>
    </citation>
    <scope>NUCLEOTIDE SEQUENCE [LARGE SCALE GENOMIC DNA]</scope>
    <source>
        <strain evidence="3">E313</strain>
    </source>
</reference>
<accession>A0ABS8EKE6</accession>
<organism evidence="2 3">
    <name type="scientific">Winogradskyella immobilis</name>
    <dbReference type="NCBI Taxonomy" id="2816852"/>
    <lineage>
        <taxon>Bacteria</taxon>
        <taxon>Pseudomonadati</taxon>
        <taxon>Bacteroidota</taxon>
        <taxon>Flavobacteriia</taxon>
        <taxon>Flavobacteriales</taxon>
        <taxon>Flavobacteriaceae</taxon>
        <taxon>Winogradskyella</taxon>
    </lineage>
</organism>
<dbReference type="Proteomes" id="UP000778797">
    <property type="component" value="Unassembled WGS sequence"/>
</dbReference>
<name>A0ABS8EKE6_9FLAO</name>
<dbReference type="RefSeq" id="WP_227476148.1">
    <property type="nucleotide sequence ID" value="NZ_JAFMPT010000003.1"/>
</dbReference>
<protein>
    <submittedName>
        <fullName evidence="2">Uncharacterized protein</fullName>
    </submittedName>
</protein>
<evidence type="ECO:0000256" key="1">
    <source>
        <dbReference type="SAM" id="SignalP"/>
    </source>
</evidence>
<reference evidence="3" key="1">
    <citation type="submission" date="2021-03" db="EMBL/GenBank/DDBJ databases">
        <title>Genome of Cognatishimia sp. F0-27.</title>
        <authorList>
            <person name="Ping X."/>
        </authorList>
    </citation>
    <scope>NUCLEOTIDE SEQUENCE [LARGE SCALE GENOMIC DNA]</scope>
    <source>
        <strain evidence="3">E313</strain>
    </source>
</reference>
<comment type="caution">
    <text evidence="2">The sequence shown here is derived from an EMBL/GenBank/DDBJ whole genome shotgun (WGS) entry which is preliminary data.</text>
</comment>
<dbReference type="EMBL" id="JAFMPT010000003">
    <property type="protein sequence ID" value="MCC1483700.1"/>
    <property type="molecule type" value="Genomic_DNA"/>
</dbReference>
<feature type="chain" id="PRO_5045800105" evidence="1">
    <location>
        <begin position="19"/>
        <end position="493"/>
    </location>
</feature>
<dbReference type="SUPFAM" id="SSF75011">
    <property type="entry name" value="3-carboxy-cis,cis-mucoante lactonizing enzyme"/>
    <property type="match status" value="1"/>
</dbReference>
<feature type="signal peptide" evidence="1">
    <location>
        <begin position="1"/>
        <end position="18"/>
    </location>
</feature>
<gene>
    <name evidence="2" type="ORF">J1C55_03775</name>
</gene>
<evidence type="ECO:0000313" key="2">
    <source>
        <dbReference type="EMBL" id="MCC1483700.1"/>
    </source>
</evidence>
<sequence length="493" mass="56480">MKQLLTITICLIALISFSQTTSLSVMESKEFKDDVKSNKILALHTTEIGVTAVVRDSKKNLLFDLFDKDLNKTYSKLIEISKKESYLGDLFYGDELKLFTLFKENKFDRKIACHVFNLKDKTHKKIELFSATVDKNQALFSGSSKRETGFALSPDGGSLVIATDNIKKNSNSYTVRVFNANTLELEYKKSYQESTEKFFEPNDIAIDNSKNVYVVGKLFLEGKAKKKKDKANYKFILNKISESKVDNLEIKLETEFISSLNINRSDQLKLYGFYSDKRDGRIKGGCSFVIDENTLNVINKNKNVLPKSVYDDLYGYRKANKKEGKELSSFYLDHILEDNQGNSYLIAEEFYITTQYVSNGAGGGYWTTVYHYNDILILKFTSKGNLEWGRSIFKRSTSPSYNVFLKNDELHVILNSGKNLTEKKDGRTKVSKGWFESSALYDFAYDVLGEVSYNKIQDNKGKTFYLPFYGAYQGDRYIMVSSGRKKKQFMSLQ</sequence>
<proteinExistence type="predicted"/>